<dbReference type="Proteomes" id="UP001215151">
    <property type="component" value="Unassembled WGS sequence"/>
</dbReference>
<evidence type="ECO:0000313" key="2">
    <source>
        <dbReference type="Proteomes" id="UP001215151"/>
    </source>
</evidence>
<proteinExistence type="predicted"/>
<accession>A0AAD7TEJ5</accession>
<gene>
    <name evidence="1" type="ORF">ONZ51_g13552</name>
</gene>
<evidence type="ECO:0008006" key="3">
    <source>
        <dbReference type="Google" id="ProtNLM"/>
    </source>
</evidence>
<protein>
    <recommendedName>
        <fullName evidence="3">F-box domain-containing protein</fullName>
    </recommendedName>
</protein>
<sequence length="352" mass="39697">MDAPGVAQSVFITILEMPHVRTSLFSALSPRSLLLLSRSSRRVREYALEYMKTAFDINATLGRYLPNPIEFRGLQARTGTLVSGSTALQFFDRSYNDPLALDLYVFPLYRREVGAWLLSKGFSFRASHEQDPCFAITALSRQRSVRFDSSPGVLTIYTFHRYHNGASVDVHIIVAIRTPIETILSFHSTCMMNIISYDKAYCLFPLATLEKHISLLCSSSAHPVKSWVGARPPDMPPTFTLLPKPDWGPSSSSRSHQLYPHTPRWLGDSYSWTLPLGLLGVSPPPPPQHVLPSTQSRSCRCIKLFNEEEVSVLNLAFVVGDEDTANHLARTLQCKQWQEEYEVTICDLEDWS</sequence>
<evidence type="ECO:0000313" key="1">
    <source>
        <dbReference type="EMBL" id="KAJ8453513.1"/>
    </source>
</evidence>
<dbReference type="AlphaFoldDB" id="A0AAD7TEJ5"/>
<organism evidence="1 2">
    <name type="scientific">Trametes cubensis</name>
    <dbReference type="NCBI Taxonomy" id="1111947"/>
    <lineage>
        <taxon>Eukaryota</taxon>
        <taxon>Fungi</taxon>
        <taxon>Dikarya</taxon>
        <taxon>Basidiomycota</taxon>
        <taxon>Agaricomycotina</taxon>
        <taxon>Agaricomycetes</taxon>
        <taxon>Polyporales</taxon>
        <taxon>Polyporaceae</taxon>
        <taxon>Trametes</taxon>
    </lineage>
</organism>
<dbReference type="EMBL" id="JAPEVG010001286">
    <property type="protein sequence ID" value="KAJ8453513.1"/>
    <property type="molecule type" value="Genomic_DNA"/>
</dbReference>
<keyword evidence="2" id="KW-1185">Reference proteome</keyword>
<name>A0AAD7TEJ5_9APHY</name>
<comment type="caution">
    <text evidence="1">The sequence shown here is derived from an EMBL/GenBank/DDBJ whole genome shotgun (WGS) entry which is preliminary data.</text>
</comment>
<reference evidence="1" key="1">
    <citation type="submission" date="2022-11" db="EMBL/GenBank/DDBJ databases">
        <title>Genome Sequence of Cubamyces cubensis.</title>
        <authorList>
            <person name="Buettner E."/>
        </authorList>
    </citation>
    <scope>NUCLEOTIDE SEQUENCE</scope>
    <source>
        <strain evidence="1">MPL-01</strain>
    </source>
</reference>